<gene>
    <name evidence="2" type="ORF">P5G51_009510</name>
</gene>
<dbReference type="Pfam" id="PF11085">
    <property type="entry name" value="YqhR"/>
    <property type="match status" value="1"/>
</dbReference>
<keyword evidence="3" id="KW-1185">Reference proteome</keyword>
<feature type="transmembrane region" description="Helical" evidence="1">
    <location>
        <begin position="97"/>
        <end position="119"/>
    </location>
</feature>
<keyword evidence="1" id="KW-1133">Transmembrane helix</keyword>
<proteinExistence type="predicted"/>
<sequence length="174" mass="20156">MNQEDHISHREGMPSLIGRVAIIGFVGGVFWSTIGFFMYYFNFVEISAKSILLRSWLRRPWTDGWLGEVISILMTGILSIAVAYISYFLLRKWYSMWGGVILGAVCWLLVFIVLHPLYPNVPTIYEMQQESIVSTFCLFVIYGVFVGYSIAYDYYDLQIKEMQLNEKKKNAKDS</sequence>
<feature type="transmembrane region" description="Helical" evidence="1">
    <location>
        <begin position="69"/>
        <end position="90"/>
    </location>
</feature>
<evidence type="ECO:0000256" key="1">
    <source>
        <dbReference type="SAM" id="Phobius"/>
    </source>
</evidence>
<name>A0ABU5CH29_9BACI</name>
<keyword evidence="1" id="KW-0812">Transmembrane</keyword>
<comment type="caution">
    <text evidence="2">The sequence shown here is derived from an EMBL/GenBank/DDBJ whole genome shotgun (WGS) entry which is preliminary data.</text>
</comment>
<protein>
    <submittedName>
        <fullName evidence="2">YqhR family membrane protein</fullName>
    </submittedName>
</protein>
<accession>A0ABU5CH29</accession>
<dbReference type="Proteomes" id="UP001228376">
    <property type="component" value="Unassembled WGS sequence"/>
</dbReference>
<keyword evidence="1" id="KW-0472">Membrane</keyword>
<evidence type="ECO:0000313" key="3">
    <source>
        <dbReference type="Proteomes" id="UP001228376"/>
    </source>
</evidence>
<dbReference type="RefSeq" id="WP_306067379.1">
    <property type="nucleotide sequence ID" value="NZ_JAROCA020000001.1"/>
</dbReference>
<dbReference type="InterPro" id="IPR024563">
    <property type="entry name" value="YqhR"/>
</dbReference>
<organism evidence="2 3">
    <name type="scientific">Tigheibacillus jepli</name>
    <dbReference type="NCBI Taxonomy" id="3035914"/>
    <lineage>
        <taxon>Bacteria</taxon>
        <taxon>Bacillati</taxon>
        <taxon>Bacillota</taxon>
        <taxon>Bacilli</taxon>
        <taxon>Bacillales</taxon>
        <taxon>Bacillaceae</taxon>
        <taxon>Tigheibacillus</taxon>
    </lineage>
</organism>
<feature type="transmembrane region" description="Helical" evidence="1">
    <location>
        <begin position="20"/>
        <end position="41"/>
    </location>
</feature>
<dbReference type="EMBL" id="JAROCA020000001">
    <property type="protein sequence ID" value="MDY0405601.1"/>
    <property type="molecule type" value="Genomic_DNA"/>
</dbReference>
<feature type="transmembrane region" description="Helical" evidence="1">
    <location>
        <begin position="131"/>
        <end position="155"/>
    </location>
</feature>
<evidence type="ECO:0000313" key="2">
    <source>
        <dbReference type="EMBL" id="MDY0405601.1"/>
    </source>
</evidence>
<reference evidence="2 3" key="1">
    <citation type="submission" date="2023-10" db="EMBL/GenBank/DDBJ databases">
        <title>179-bfca-hs.</title>
        <authorList>
            <person name="Miliotis G."/>
            <person name="Sengupta P."/>
            <person name="Hameed A."/>
            <person name="Chuvochina M."/>
            <person name="Mcdonagh F."/>
            <person name="Simpson A.C."/>
            <person name="Singh N.K."/>
            <person name="Rekha P.D."/>
            <person name="Raman K."/>
            <person name="Hugenholtz P."/>
            <person name="Venkateswaran K."/>
        </authorList>
    </citation>
    <scope>NUCLEOTIDE SEQUENCE [LARGE SCALE GENOMIC DNA]</scope>
    <source>
        <strain evidence="2 3">179-BFC-A-HS</strain>
    </source>
</reference>